<name>A0ABX0Q3K5_9GAMM</name>
<dbReference type="Pfam" id="PF04339">
    <property type="entry name" value="FemAB_like"/>
    <property type="match status" value="1"/>
</dbReference>
<dbReference type="EMBL" id="JAAQQR010000003">
    <property type="protein sequence ID" value="NID04856.1"/>
    <property type="molecule type" value="Genomic_DNA"/>
</dbReference>
<dbReference type="SUPFAM" id="SSF55729">
    <property type="entry name" value="Acyl-CoA N-acyltransferases (Nat)"/>
    <property type="match status" value="1"/>
</dbReference>
<protein>
    <submittedName>
        <fullName evidence="1">GNAT family N-acetyltransferase</fullName>
    </submittedName>
</protein>
<reference evidence="1 2" key="1">
    <citation type="journal article" date="2011" name="Curr. Microbiol.">
        <title>Luteibacter jiangsuensis sp. nov.: a methamidophos-degrading bacterium isolated from a methamidophos-manufacturing factory.</title>
        <authorList>
            <person name="Wang L."/>
            <person name="Wang G.L."/>
            <person name="Li S.P."/>
            <person name="Jiang J.D."/>
        </authorList>
    </citation>
    <scope>NUCLEOTIDE SEQUENCE [LARGE SCALE GENOMIC DNA]</scope>
    <source>
        <strain evidence="1 2">CGMCC 1.10133</strain>
    </source>
</reference>
<dbReference type="InterPro" id="IPR007434">
    <property type="entry name" value="FemAB-like"/>
</dbReference>
<comment type="caution">
    <text evidence="1">The sequence shown here is derived from an EMBL/GenBank/DDBJ whole genome shotgun (WGS) entry which is preliminary data.</text>
</comment>
<accession>A0ABX0Q3K5</accession>
<dbReference type="RefSeq" id="WP_167124896.1">
    <property type="nucleotide sequence ID" value="NZ_JAAQQR010000003.1"/>
</dbReference>
<evidence type="ECO:0000313" key="1">
    <source>
        <dbReference type="EMBL" id="NID04856.1"/>
    </source>
</evidence>
<proteinExistence type="predicted"/>
<gene>
    <name evidence="1" type="ORF">HBF26_08150</name>
</gene>
<dbReference type="Proteomes" id="UP001429601">
    <property type="component" value="Unassembled WGS sequence"/>
</dbReference>
<organism evidence="1 2">
    <name type="scientific">Luteibacter jiangsuensis</name>
    <dbReference type="NCBI Taxonomy" id="637577"/>
    <lineage>
        <taxon>Bacteria</taxon>
        <taxon>Pseudomonadati</taxon>
        <taxon>Pseudomonadota</taxon>
        <taxon>Gammaproteobacteria</taxon>
        <taxon>Lysobacterales</taxon>
        <taxon>Rhodanobacteraceae</taxon>
        <taxon>Luteibacter</taxon>
    </lineage>
</organism>
<dbReference type="InterPro" id="IPR016181">
    <property type="entry name" value="Acyl_CoA_acyltransferase"/>
</dbReference>
<sequence>MPFCTALEPVSLVEHFLEHPPEGFTAGRSASGMPTFHTRFDILTTADEALRRRITSLPLYRLWGRLLQWRVRFAGCTVTEYAPVPVRPAADELVAELLEAHGRECPLLIVKDLAVDSPLLNASANAKTGAFAAALAARGFVILEGMPLAWVPIDFDSVDEYIARLSSSRRKDVRRKLKARDRVQVEALATGSAYFDDDDAIDECYALYRNVHAQSEIHFDLLSKAFFTAVLRDAHSNGVVFMYRSADGLIGWNLCYEYGGMLIDKYIGFAYPQAREHNLYAVSWMHNLEYARQRGLSHYVAGWTDPEVKTRLGARLSYTRHAVYLRNPVTRMLLRRFARHFEGEPLANGRVGVCA</sequence>
<keyword evidence="2" id="KW-1185">Reference proteome</keyword>
<evidence type="ECO:0000313" key="2">
    <source>
        <dbReference type="Proteomes" id="UP001429601"/>
    </source>
</evidence>
<dbReference type="Gene3D" id="3.40.630.30">
    <property type="match status" value="1"/>
</dbReference>